<protein>
    <submittedName>
        <fullName evidence="2">Muscle M-line assembly protein unc-89</fullName>
    </submittedName>
</protein>
<feature type="region of interest" description="Disordered" evidence="1">
    <location>
        <begin position="1210"/>
        <end position="1245"/>
    </location>
</feature>
<feature type="compositionally biased region" description="Polar residues" evidence="1">
    <location>
        <begin position="324"/>
        <end position="335"/>
    </location>
</feature>
<feature type="compositionally biased region" description="Low complexity" evidence="1">
    <location>
        <begin position="1616"/>
        <end position="1633"/>
    </location>
</feature>
<feature type="region of interest" description="Disordered" evidence="1">
    <location>
        <begin position="679"/>
        <end position="703"/>
    </location>
</feature>
<dbReference type="EMBL" id="SSOP01000056">
    <property type="protein sequence ID" value="KAB5592699.1"/>
    <property type="molecule type" value="Genomic_DNA"/>
</dbReference>
<feature type="compositionally biased region" description="Basic and acidic residues" evidence="1">
    <location>
        <begin position="1285"/>
        <end position="1295"/>
    </location>
</feature>
<evidence type="ECO:0000313" key="2">
    <source>
        <dbReference type="EMBL" id="KAB5592699.1"/>
    </source>
</evidence>
<keyword evidence="3" id="KW-1185">Reference proteome</keyword>
<feature type="compositionally biased region" description="Basic and acidic residues" evidence="1">
    <location>
        <begin position="1158"/>
        <end position="1168"/>
    </location>
</feature>
<organism evidence="2 3">
    <name type="scientific">Ceratobasidium theobromae</name>
    <dbReference type="NCBI Taxonomy" id="1582974"/>
    <lineage>
        <taxon>Eukaryota</taxon>
        <taxon>Fungi</taxon>
        <taxon>Dikarya</taxon>
        <taxon>Basidiomycota</taxon>
        <taxon>Agaricomycotina</taxon>
        <taxon>Agaricomycetes</taxon>
        <taxon>Cantharellales</taxon>
        <taxon>Ceratobasidiaceae</taxon>
        <taxon>Ceratobasidium</taxon>
    </lineage>
</organism>
<proteinExistence type="predicted"/>
<feature type="region of interest" description="Disordered" evidence="1">
    <location>
        <begin position="857"/>
        <end position="887"/>
    </location>
</feature>
<accession>A0A5N5QLZ6</accession>
<dbReference type="Proteomes" id="UP000383932">
    <property type="component" value="Unassembled WGS sequence"/>
</dbReference>
<reference evidence="2 3" key="1">
    <citation type="journal article" date="2019" name="Fungal Biol. Biotechnol.">
        <title>Draft genome sequence of fastidious pathogen Ceratobasidium theobromae, which causes vascular-streak dieback in Theobroma cacao.</title>
        <authorList>
            <person name="Ali S.S."/>
            <person name="Asman A."/>
            <person name="Shao J."/>
            <person name="Firmansyah A.P."/>
            <person name="Susilo A.W."/>
            <person name="Rosmana A."/>
            <person name="McMahon P."/>
            <person name="Junaid M."/>
            <person name="Guest D."/>
            <person name="Kheng T.Y."/>
            <person name="Meinhardt L.W."/>
            <person name="Bailey B.A."/>
        </authorList>
    </citation>
    <scope>NUCLEOTIDE SEQUENCE [LARGE SCALE GENOMIC DNA]</scope>
    <source>
        <strain evidence="2 3">CT2</strain>
    </source>
</reference>
<feature type="region of interest" description="Disordered" evidence="1">
    <location>
        <begin position="1793"/>
        <end position="1822"/>
    </location>
</feature>
<feature type="region of interest" description="Disordered" evidence="1">
    <location>
        <begin position="1886"/>
        <end position="1969"/>
    </location>
</feature>
<feature type="compositionally biased region" description="Polar residues" evidence="1">
    <location>
        <begin position="1960"/>
        <end position="1969"/>
    </location>
</feature>
<feature type="compositionally biased region" description="Basic and acidic residues" evidence="1">
    <location>
        <begin position="278"/>
        <end position="311"/>
    </location>
</feature>
<feature type="compositionally biased region" description="Low complexity" evidence="1">
    <location>
        <begin position="1"/>
        <end position="31"/>
    </location>
</feature>
<feature type="region of interest" description="Disordered" evidence="1">
    <location>
        <begin position="1158"/>
        <end position="1196"/>
    </location>
</feature>
<feature type="region of interest" description="Disordered" evidence="1">
    <location>
        <begin position="1604"/>
        <end position="1675"/>
    </location>
</feature>
<feature type="region of interest" description="Disordered" evidence="1">
    <location>
        <begin position="134"/>
        <end position="171"/>
    </location>
</feature>
<feature type="region of interest" description="Disordered" evidence="1">
    <location>
        <begin position="1265"/>
        <end position="1338"/>
    </location>
</feature>
<feature type="region of interest" description="Disordered" evidence="1">
    <location>
        <begin position="584"/>
        <end position="635"/>
    </location>
</feature>
<feature type="region of interest" description="Disordered" evidence="1">
    <location>
        <begin position="948"/>
        <end position="992"/>
    </location>
</feature>
<feature type="compositionally biased region" description="Polar residues" evidence="1">
    <location>
        <begin position="1939"/>
        <end position="1948"/>
    </location>
</feature>
<feature type="compositionally biased region" description="Polar residues" evidence="1">
    <location>
        <begin position="679"/>
        <end position="702"/>
    </location>
</feature>
<feature type="compositionally biased region" description="Basic residues" evidence="1">
    <location>
        <begin position="1651"/>
        <end position="1663"/>
    </location>
</feature>
<evidence type="ECO:0000313" key="3">
    <source>
        <dbReference type="Proteomes" id="UP000383932"/>
    </source>
</evidence>
<feature type="region of interest" description="Disordered" evidence="1">
    <location>
        <begin position="523"/>
        <end position="571"/>
    </location>
</feature>
<name>A0A5N5QLZ6_9AGAM</name>
<feature type="compositionally biased region" description="Low complexity" evidence="1">
    <location>
        <begin position="623"/>
        <end position="635"/>
    </location>
</feature>
<feature type="region of interest" description="Disordered" evidence="1">
    <location>
        <begin position="802"/>
        <end position="822"/>
    </location>
</feature>
<feature type="compositionally biased region" description="Polar residues" evidence="1">
    <location>
        <begin position="1664"/>
        <end position="1673"/>
    </location>
</feature>
<sequence>MFKSLSSRSTRSASVSSGTSLLSSTTPSSATFLGPSLPPIPPTPTRDVPTICVVAPTPGHGNANSPIVEKRRARTLVPRRSALEKENGPQGEPLRGGSLRTLRPKQAPAVQEPIDPSTQVADLVARQFVASHQQRQFHSVGPGHAFSFVPAPRNPSPPSRQTSYRIKPSKGSKRVLVESRAYPGGGQVEVVKETIGRSSKPILAIGSEVLGSIRGGTLTRGSSRITKKETVRASVGESVRGGVEDDNAGTAFVVKKKKSRGALDSIRWALGDRTNMARKAEKEKEKMEKAMEKERKSQDSNSDRPKMKLTIDTRATPAEVSHIPSETPSTSSALSPVSEMETPATTVASGSDAEAFPSVRGEKSKWRWTIGRKRAKSPGPDFERPKHSRTMSLDVDTLLATIHPEEPDEGIQAYATYAHRTASLDLPSLMNAAATETQPEDPLPTSPPLSQPLPVPVEIAPVEFGEPKTIRKGSTGSAESQAATGTMRRSSIANLISSGENASNTGSLALRAMRSVRSLARLGGWAKGDDGDKGKEKEGTVKGGKKKRRKLPVFDSEPTTSSGESWEAGALGQDPTITVTASIGQPIHPGLQLKSSRDELREGSGSISRAAPSTISFGKNPRARASNGSSGSSEYAASSACELSSIASSSIRHQAGTSRLRCSSGMDYDSLFSVDSAQTGVESGTMKQSTQRTQDPTRSTPKSLMGLFEVPSEVPPEASPPHVEVRGVKVGKGRVRERVREFEARAEENIASQSHFGTVRSATLSRHTGMAAVSHEPEVESRRESYAHDRRYALSLGRSASVPLLNQSPRPAQSRPKSEHLLWERPEEDVASISMINAANSDLSDLISRLDLSMSPDSKYHLSPPPSIGPASIYESPSKSSPRRRLTNQPSLTSLVGYNHPSLKSTPSLAQSLMLGERNAGKSSLASMFTLGSGAGIPDVFSEGPAAALPASSIESQSLRGHKRTRSRGTSSQATPRIASEARHRTGTRGTLGEMSMLAAESEGPDSDIPDELQVILAGQSESEGGFISSDLSEPQSARVQFRVPAEYSDETEATGSEGEEVCSRKSFDFTGELGQLKGGSRNSFVEALVTAFAAPPLPAAGEGQLQLNLDSYTNMPDAAADDNGHDEGRTPTFMRIPRSINNSNGQLNLDFRFDVPSHAPRETEMPDPHQLPPREATASIPSMSSLGRPMSTGEPFDYETLMRELDEVSSSVDDLAQGNERAAARRRNRLSSDSDRSFHFRGGRNHRQDATFAFAAPPVSFHNRPYGRQFGHTLEAGSSGRSSRSRDYSEHSGDSDDSAPSMARPGLGEKMFQMGTEHGMPLPSIMASPANSDDSAEQQFTQAGYADLRSLAADRRQSYISDRRNSFAPSLTDQHRMSFMSYDSYLEVPGNGHRTSIDTDSLFERRGRPSSISSVSVFGDDRRRRRSRAIYNPSQFRPVSIISMQSETTGEDDTMVSMIGGGDSSRVPRKSIGTTLLLDTSPCMRAEKRVKEFARAQAIEANRAASLSALTGEPINRVQAGSSRESVFEYSPSRGRSCIPSRPFARPRPPANGKSTAEDSDSEDVPSGKTPMRSPTWSLEMSDPRYLSVENLTSISKRTSSLICTAEPPDTPPLSDASSISGGSQSGIDVSQLMDKLGDASAVNGPPSGRRARPKGHGHRRSAQISRSSVALSISEDDLPRGASAFDSSTSDSVIIINPDAQMAEMLEMISHGYELSNEQMALVTRYCALRNEAMETVALSQKIWQDTDFSRFSLSTFTPPTKPEEIKAMIDHSQGTYGELPAEAYRRPRLRHSRPYPRTSPYPADVSRRSLKSSISPRTRMATEGVEQALSLLPHMRSPRSVQASPMASYAGMGLLSPAHRAPASSTLAPLSPLVVNVRSPSVTEEKSSKYGRLGVRRGPLGWGRKKPADENSANGKAHASQVVAPTAAKENESVGAMSNTNNSLRFNRPRPKGRVASGTSRPTLRV</sequence>
<evidence type="ECO:0000256" key="1">
    <source>
        <dbReference type="SAM" id="MobiDB-lite"/>
    </source>
</evidence>
<feature type="region of interest" description="Disordered" evidence="1">
    <location>
        <begin position="278"/>
        <end position="337"/>
    </location>
</feature>
<feature type="compositionally biased region" description="Basic and acidic residues" evidence="1">
    <location>
        <begin position="527"/>
        <end position="540"/>
    </location>
</feature>
<dbReference type="OrthoDB" id="2563277at2759"/>
<comment type="caution">
    <text evidence="2">The sequence shown here is derived from an EMBL/GenBank/DDBJ whole genome shotgun (WGS) entry which is preliminary data.</text>
</comment>
<feature type="compositionally biased region" description="Polar residues" evidence="1">
    <location>
        <begin position="605"/>
        <end position="617"/>
    </location>
</feature>
<feature type="region of interest" description="Disordered" evidence="1">
    <location>
        <begin position="1520"/>
        <end position="1580"/>
    </location>
</feature>
<feature type="region of interest" description="Disordered" evidence="1">
    <location>
        <begin position="1"/>
        <end position="115"/>
    </location>
</feature>
<gene>
    <name evidence="2" type="ORF">CTheo_3842</name>
</gene>